<accession>A0A9D4QGS9</accession>
<protein>
    <recommendedName>
        <fullName evidence="3">Tick transposon</fullName>
    </recommendedName>
</protein>
<gene>
    <name evidence="1" type="ORF">HPB52_003306</name>
</gene>
<evidence type="ECO:0000313" key="2">
    <source>
        <dbReference type="Proteomes" id="UP000821837"/>
    </source>
</evidence>
<reference evidence="1" key="1">
    <citation type="journal article" date="2020" name="Cell">
        <title>Large-Scale Comparative Analyses of Tick Genomes Elucidate Their Genetic Diversity and Vector Capacities.</title>
        <authorList>
            <consortium name="Tick Genome and Microbiome Consortium (TIGMIC)"/>
            <person name="Jia N."/>
            <person name="Wang J."/>
            <person name="Shi W."/>
            <person name="Du L."/>
            <person name="Sun Y."/>
            <person name="Zhan W."/>
            <person name="Jiang J.F."/>
            <person name="Wang Q."/>
            <person name="Zhang B."/>
            <person name="Ji P."/>
            <person name="Bell-Sakyi L."/>
            <person name="Cui X.M."/>
            <person name="Yuan T.T."/>
            <person name="Jiang B.G."/>
            <person name="Yang W.F."/>
            <person name="Lam T.T."/>
            <person name="Chang Q.C."/>
            <person name="Ding S.J."/>
            <person name="Wang X.J."/>
            <person name="Zhu J.G."/>
            <person name="Ruan X.D."/>
            <person name="Zhao L."/>
            <person name="Wei J.T."/>
            <person name="Ye R.Z."/>
            <person name="Que T.C."/>
            <person name="Du C.H."/>
            <person name="Zhou Y.H."/>
            <person name="Cheng J.X."/>
            <person name="Dai P.F."/>
            <person name="Guo W.B."/>
            <person name="Han X.H."/>
            <person name="Huang E.J."/>
            <person name="Li L.F."/>
            <person name="Wei W."/>
            <person name="Gao Y.C."/>
            <person name="Liu J.Z."/>
            <person name="Shao H.Z."/>
            <person name="Wang X."/>
            <person name="Wang C.C."/>
            <person name="Yang T.C."/>
            <person name="Huo Q.B."/>
            <person name="Li W."/>
            <person name="Chen H.Y."/>
            <person name="Chen S.E."/>
            <person name="Zhou L.G."/>
            <person name="Ni X.B."/>
            <person name="Tian J.H."/>
            <person name="Sheng Y."/>
            <person name="Liu T."/>
            <person name="Pan Y.S."/>
            <person name="Xia L.Y."/>
            <person name="Li J."/>
            <person name="Zhao F."/>
            <person name="Cao W.C."/>
        </authorList>
    </citation>
    <scope>NUCLEOTIDE SEQUENCE</scope>
    <source>
        <strain evidence="1">Rsan-2018</strain>
    </source>
</reference>
<dbReference type="AlphaFoldDB" id="A0A9D4QGS9"/>
<organism evidence="1 2">
    <name type="scientific">Rhipicephalus sanguineus</name>
    <name type="common">Brown dog tick</name>
    <name type="synonym">Ixodes sanguineus</name>
    <dbReference type="NCBI Taxonomy" id="34632"/>
    <lineage>
        <taxon>Eukaryota</taxon>
        <taxon>Metazoa</taxon>
        <taxon>Ecdysozoa</taxon>
        <taxon>Arthropoda</taxon>
        <taxon>Chelicerata</taxon>
        <taxon>Arachnida</taxon>
        <taxon>Acari</taxon>
        <taxon>Parasitiformes</taxon>
        <taxon>Ixodida</taxon>
        <taxon>Ixodoidea</taxon>
        <taxon>Ixodidae</taxon>
        <taxon>Rhipicephalinae</taxon>
        <taxon>Rhipicephalus</taxon>
        <taxon>Rhipicephalus</taxon>
    </lineage>
</organism>
<dbReference type="Proteomes" id="UP000821837">
    <property type="component" value="Chromosome 1"/>
</dbReference>
<sequence length="128" mass="14637">MDERLQSYTEIVENYRLLRRVVPPPDKSLNNREAVAWRRLQAGNFVNPVWAYNVQKDDRPNDRCKHCGARGTLDHIIWGCGSSPGAKSNINCREAWEALLRSEEPASQQHAIRLAEEAARSQGLFDCF</sequence>
<dbReference type="VEuPathDB" id="VectorBase:RSAN_028295"/>
<name>A0A9D4QGS9_RHISA</name>
<evidence type="ECO:0000313" key="1">
    <source>
        <dbReference type="EMBL" id="KAH7982146.1"/>
    </source>
</evidence>
<comment type="caution">
    <text evidence="1">The sequence shown here is derived from an EMBL/GenBank/DDBJ whole genome shotgun (WGS) entry which is preliminary data.</text>
</comment>
<evidence type="ECO:0008006" key="3">
    <source>
        <dbReference type="Google" id="ProtNLM"/>
    </source>
</evidence>
<reference evidence="1" key="2">
    <citation type="submission" date="2021-09" db="EMBL/GenBank/DDBJ databases">
        <authorList>
            <person name="Jia N."/>
            <person name="Wang J."/>
            <person name="Shi W."/>
            <person name="Du L."/>
            <person name="Sun Y."/>
            <person name="Zhan W."/>
            <person name="Jiang J."/>
            <person name="Wang Q."/>
            <person name="Zhang B."/>
            <person name="Ji P."/>
            <person name="Sakyi L.B."/>
            <person name="Cui X."/>
            <person name="Yuan T."/>
            <person name="Jiang B."/>
            <person name="Yang W."/>
            <person name="Lam T.T.-Y."/>
            <person name="Chang Q."/>
            <person name="Ding S."/>
            <person name="Wang X."/>
            <person name="Zhu J."/>
            <person name="Ruan X."/>
            <person name="Zhao L."/>
            <person name="Wei J."/>
            <person name="Que T."/>
            <person name="Du C."/>
            <person name="Cheng J."/>
            <person name="Dai P."/>
            <person name="Han X."/>
            <person name="Huang E."/>
            <person name="Gao Y."/>
            <person name="Liu J."/>
            <person name="Shao H."/>
            <person name="Ye R."/>
            <person name="Li L."/>
            <person name="Wei W."/>
            <person name="Wang X."/>
            <person name="Wang C."/>
            <person name="Huo Q."/>
            <person name="Li W."/>
            <person name="Guo W."/>
            <person name="Chen H."/>
            <person name="Chen S."/>
            <person name="Zhou L."/>
            <person name="Zhou L."/>
            <person name="Ni X."/>
            <person name="Tian J."/>
            <person name="Zhou Y."/>
            <person name="Sheng Y."/>
            <person name="Liu T."/>
            <person name="Pan Y."/>
            <person name="Xia L."/>
            <person name="Li J."/>
            <person name="Zhao F."/>
            <person name="Cao W."/>
        </authorList>
    </citation>
    <scope>NUCLEOTIDE SEQUENCE</scope>
    <source>
        <strain evidence="1">Rsan-2018</strain>
        <tissue evidence="1">Larvae</tissue>
    </source>
</reference>
<dbReference type="EMBL" id="JABSTV010001245">
    <property type="protein sequence ID" value="KAH7982146.1"/>
    <property type="molecule type" value="Genomic_DNA"/>
</dbReference>
<keyword evidence="2" id="KW-1185">Reference proteome</keyword>
<proteinExistence type="predicted"/>